<evidence type="ECO:0000256" key="1">
    <source>
        <dbReference type="ARBA" id="ARBA00022737"/>
    </source>
</evidence>
<protein>
    <submittedName>
        <fullName evidence="2">Pentapeptide repeats (8 copies)</fullName>
    </submittedName>
</protein>
<dbReference type="KEGG" id="asoc:CB4_01382"/>
<organism evidence="2 3">
    <name type="scientific">Aneurinibacillus soli</name>
    <dbReference type="NCBI Taxonomy" id="1500254"/>
    <lineage>
        <taxon>Bacteria</taxon>
        <taxon>Bacillati</taxon>
        <taxon>Bacillota</taxon>
        <taxon>Bacilli</taxon>
        <taxon>Bacillales</taxon>
        <taxon>Paenibacillaceae</taxon>
        <taxon>Aneurinibacillus group</taxon>
        <taxon>Aneurinibacillus</taxon>
    </lineage>
</organism>
<dbReference type="SUPFAM" id="SSF141571">
    <property type="entry name" value="Pentapeptide repeat-like"/>
    <property type="match status" value="1"/>
</dbReference>
<dbReference type="OrthoDB" id="2536801at2"/>
<dbReference type="Pfam" id="PF00805">
    <property type="entry name" value="Pentapeptide"/>
    <property type="match status" value="2"/>
</dbReference>
<dbReference type="InterPro" id="IPR001646">
    <property type="entry name" value="5peptide_repeat"/>
</dbReference>
<dbReference type="Proteomes" id="UP000217696">
    <property type="component" value="Chromosome"/>
</dbReference>
<name>A0A0U5B8Y9_9BACL</name>
<dbReference type="PANTHER" id="PTHR47485">
    <property type="entry name" value="THYLAKOID LUMENAL 17.4 KDA PROTEIN, CHLOROPLASTIC"/>
    <property type="match status" value="1"/>
</dbReference>
<sequence length="377" mass="43482">MKKEEALQHFRENHVHPTFHATIVALEQYAQTHRDELVQDFLPSFQQLCRTIKQKQAAGEKGEIGYITYSMLRTEILEGRHRYLVEATDNRWFLDDHVCKAEYDASWAFRFLDEFERSLEQARKVYMDVITPADLETIKLQEALNYHQYVIRFIRYAMLQAITLPEYIEIEKAEEIEIRVGEYFDRSEIVYKEDTREKEASEIAEWLEEKEPHVYSYEVFTQLDLSHGKYDGIDLRYANLMQSKLSHSALRTCILVGTNFESCQLEGVDMSYSVLYEASFRQSNLTGAILWDVQGAAGWLDDSIWTMPGFAGVTFAGANLTGTDFRGANLAGAIFTGAILSGTIFEGANLDQAVFSMKDREMIDLTNAQRELIIWES</sequence>
<dbReference type="Gene3D" id="2.160.20.80">
    <property type="entry name" value="E3 ubiquitin-protein ligase SopA"/>
    <property type="match status" value="1"/>
</dbReference>
<accession>A0A0U5B8Y9</accession>
<evidence type="ECO:0000313" key="3">
    <source>
        <dbReference type="Proteomes" id="UP000217696"/>
    </source>
</evidence>
<keyword evidence="3" id="KW-1185">Reference proteome</keyword>
<evidence type="ECO:0000313" key="2">
    <source>
        <dbReference type="EMBL" id="BAU27213.1"/>
    </source>
</evidence>
<dbReference type="RefSeq" id="WP_096464376.1">
    <property type="nucleotide sequence ID" value="NZ_AP017312.1"/>
</dbReference>
<dbReference type="EMBL" id="AP017312">
    <property type="protein sequence ID" value="BAU27213.1"/>
    <property type="molecule type" value="Genomic_DNA"/>
</dbReference>
<gene>
    <name evidence="2" type="ORF">CB4_01382</name>
</gene>
<dbReference type="PANTHER" id="PTHR47485:SF1">
    <property type="entry name" value="THYLAKOID LUMENAL 17.4 KDA PROTEIN, CHLOROPLASTIC"/>
    <property type="match status" value="1"/>
</dbReference>
<dbReference type="AlphaFoldDB" id="A0A0U5B8Y9"/>
<proteinExistence type="predicted"/>
<reference evidence="2 3" key="1">
    <citation type="submission" date="2015-12" db="EMBL/GenBank/DDBJ databases">
        <title>Genome sequence of Aneurinibacillus soli.</title>
        <authorList>
            <person name="Lee J.S."/>
            <person name="Lee K.C."/>
            <person name="Kim K.K."/>
            <person name="Lee B.W."/>
        </authorList>
    </citation>
    <scope>NUCLEOTIDE SEQUENCE [LARGE SCALE GENOMIC DNA]</scope>
    <source>
        <strain evidence="2 3">CB4</strain>
    </source>
</reference>
<keyword evidence="1" id="KW-0677">Repeat</keyword>